<dbReference type="EMBL" id="GBXM01016455">
    <property type="protein sequence ID" value="JAH92122.1"/>
    <property type="molecule type" value="Transcribed_RNA"/>
</dbReference>
<organism evidence="1">
    <name type="scientific">Anguilla anguilla</name>
    <name type="common">European freshwater eel</name>
    <name type="synonym">Muraena anguilla</name>
    <dbReference type="NCBI Taxonomy" id="7936"/>
    <lineage>
        <taxon>Eukaryota</taxon>
        <taxon>Metazoa</taxon>
        <taxon>Chordata</taxon>
        <taxon>Craniata</taxon>
        <taxon>Vertebrata</taxon>
        <taxon>Euteleostomi</taxon>
        <taxon>Actinopterygii</taxon>
        <taxon>Neopterygii</taxon>
        <taxon>Teleostei</taxon>
        <taxon>Anguilliformes</taxon>
        <taxon>Anguillidae</taxon>
        <taxon>Anguilla</taxon>
    </lineage>
</organism>
<sequence>MIQVGCYNCPCVFKAFPLWSCVMSKEARRPCNFQKVALVCGTSLFEV</sequence>
<proteinExistence type="predicted"/>
<reference evidence="1" key="2">
    <citation type="journal article" date="2015" name="Fish Shellfish Immunol.">
        <title>Early steps in the European eel (Anguilla anguilla)-Vibrio vulnificus interaction in the gills: Role of the RtxA13 toxin.</title>
        <authorList>
            <person name="Callol A."/>
            <person name="Pajuelo D."/>
            <person name="Ebbesson L."/>
            <person name="Teles M."/>
            <person name="MacKenzie S."/>
            <person name="Amaro C."/>
        </authorList>
    </citation>
    <scope>NUCLEOTIDE SEQUENCE</scope>
</reference>
<evidence type="ECO:0000313" key="1">
    <source>
        <dbReference type="EMBL" id="JAH92122.1"/>
    </source>
</evidence>
<reference evidence="1" key="1">
    <citation type="submission" date="2014-11" db="EMBL/GenBank/DDBJ databases">
        <authorList>
            <person name="Amaro Gonzalez C."/>
        </authorList>
    </citation>
    <scope>NUCLEOTIDE SEQUENCE</scope>
</reference>
<name>A0A0E9WP30_ANGAN</name>
<accession>A0A0E9WP30</accession>
<dbReference type="AlphaFoldDB" id="A0A0E9WP30"/>
<protein>
    <submittedName>
        <fullName evidence="1">Uncharacterized protein</fullName>
    </submittedName>
</protein>